<evidence type="ECO:0000256" key="2">
    <source>
        <dbReference type="ARBA" id="ARBA00023125"/>
    </source>
</evidence>
<name>A0A4Y6PYJ0_PERCE</name>
<evidence type="ECO:0000313" key="6">
    <source>
        <dbReference type="EMBL" id="QDG53300.1"/>
    </source>
</evidence>
<dbReference type="PROSITE" id="PS50937">
    <property type="entry name" value="HTH_MERR_2"/>
    <property type="match status" value="1"/>
</dbReference>
<dbReference type="RefSeq" id="WP_141199761.1">
    <property type="nucleotide sequence ID" value="NZ_CP041186.1"/>
</dbReference>
<dbReference type="EMBL" id="CP041186">
    <property type="protein sequence ID" value="QDG53300.1"/>
    <property type="molecule type" value="Genomic_DNA"/>
</dbReference>
<sequence length="318" mass="35513">MNGNSADKPTLSIGALSQATGIPKETIRTWERRYGFPNPDRNEAGHRVYDVDTVARLRLVSEALDAGHRPSQVVDEDIETLRELLLTSRGARVDVEPPAPPPEIESSEELMREEWLEPWLEATCELDGSAVEDHFYRSWNKFGGIRFLDQRIGPFLHAVGEEWANGRLHVSHEHFVSERLRDFLTRQWRPLSDRTDGPKIVMTTLPGEFHCLGLHMAAVVVALAGCQVVFLGADTPLQDISDAANHQSSAAVIISVSRAYDQQKARGMLTALSAAMTRDVLLVVGGAGRPHAEGQEIHLNSWDELYEWARQLARRAKD</sequence>
<dbReference type="GO" id="GO:0003700">
    <property type="term" value="F:DNA-binding transcription factor activity"/>
    <property type="evidence" value="ECO:0007669"/>
    <property type="project" value="InterPro"/>
</dbReference>
<dbReference type="SMART" id="SM00422">
    <property type="entry name" value="HTH_MERR"/>
    <property type="match status" value="1"/>
</dbReference>
<dbReference type="Gene3D" id="1.10.1240.10">
    <property type="entry name" value="Methionine synthase domain"/>
    <property type="match status" value="1"/>
</dbReference>
<dbReference type="InterPro" id="IPR036594">
    <property type="entry name" value="Meth_synthase_dom"/>
</dbReference>
<dbReference type="InterPro" id="IPR036724">
    <property type="entry name" value="Cobalamin-bd_sf"/>
</dbReference>
<organism evidence="6 7">
    <name type="scientific">Persicimonas caeni</name>
    <dbReference type="NCBI Taxonomy" id="2292766"/>
    <lineage>
        <taxon>Bacteria</taxon>
        <taxon>Deltaproteobacteria</taxon>
        <taxon>Bradymonadales</taxon>
        <taxon>Bradymonadaceae</taxon>
        <taxon>Persicimonas</taxon>
    </lineage>
</organism>
<keyword evidence="7" id="KW-1185">Reference proteome</keyword>
<feature type="domain" description="HTH merR-type" evidence="4">
    <location>
        <begin position="10"/>
        <end position="67"/>
    </location>
</feature>
<dbReference type="InterPro" id="IPR000551">
    <property type="entry name" value="MerR-type_HTH_dom"/>
</dbReference>
<dbReference type="AlphaFoldDB" id="A0A4Y6PYJ0"/>
<evidence type="ECO:0000256" key="3">
    <source>
        <dbReference type="ARBA" id="ARBA00023163"/>
    </source>
</evidence>
<keyword evidence="2" id="KW-0238">DNA-binding</keyword>
<dbReference type="InterPro" id="IPR009061">
    <property type="entry name" value="DNA-bd_dom_put_sf"/>
</dbReference>
<dbReference type="CDD" id="cd01104">
    <property type="entry name" value="HTH_MlrA-CarA"/>
    <property type="match status" value="1"/>
</dbReference>
<protein>
    <submittedName>
        <fullName evidence="6">MerR family transcriptional regulator</fullName>
    </submittedName>
</protein>
<dbReference type="Proteomes" id="UP000315995">
    <property type="component" value="Chromosome"/>
</dbReference>
<dbReference type="GO" id="GO:0046872">
    <property type="term" value="F:metal ion binding"/>
    <property type="evidence" value="ECO:0007669"/>
    <property type="project" value="InterPro"/>
</dbReference>
<evidence type="ECO:0000259" key="5">
    <source>
        <dbReference type="PROSITE" id="PS51332"/>
    </source>
</evidence>
<evidence type="ECO:0000259" key="4">
    <source>
        <dbReference type="PROSITE" id="PS50937"/>
    </source>
</evidence>
<dbReference type="Gene3D" id="1.10.1660.10">
    <property type="match status" value="1"/>
</dbReference>
<evidence type="ECO:0000313" key="7">
    <source>
        <dbReference type="Proteomes" id="UP000315995"/>
    </source>
</evidence>
<dbReference type="Gene3D" id="3.40.50.280">
    <property type="entry name" value="Cobalamin-binding domain"/>
    <property type="match status" value="1"/>
</dbReference>
<dbReference type="PANTHER" id="PTHR30204">
    <property type="entry name" value="REDOX-CYCLING DRUG-SENSING TRANSCRIPTIONAL ACTIVATOR SOXR"/>
    <property type="match status" value="1"/>
</dbReference>
<dbReference type="OrthoDB" id="9810140at2"/>
<dbReference type="SUPFAM" id="SSF46955">
    <property type="entry name" value="Putative DNA-binding domain"/>
    <property type="match status" value="1"/>
</dbReference>
<dbReference type="GO" id="GO:0003677">
    <property type="term" value="F:DNA binding"/>
    <property type="evidence" value="ECO:0007669"/>
    <property type="project" value="UniProtKB-KW"/>
</dbReference>
<evidence type="ECO:0000256" key="1">
    <source>
        <dbReference type="ARBA" id="ARBA00023015"/>
    </source>
</evidence>
<dbReference type="GO" id="GO:0031419">
    <property type="term" value="F:cobalamin binding"/>
    <property type="evidence" value="ECO:0007669"/>
    <property type="project" value="InterPro"/>
</dbReference>
<accession>A0A5B8Y940</accession>
<keyword evidence="3" id="KW-0804">Transcription</keyword>
<dbReference type="SUPFAM" id="SSF52242">
    <property type="entry name" value="Cobalamin (vitamin B12)-binding domain"/>
    <property type="match status" value="1"/>
</dbReference>
<dbReference type="Pfam" id="PF02310">
    <property type="entry name" value="B12-binding"/>
    <property type="match status" value="1"/>
</dbReference>
<dbReference type="PANTHER" id="PTHR30204:SF67">
    <property type="entry name" value="HTH-TYPE TRANSCRIPTIONAL REGULATOR MLRA-RELATED"/>
    <property type="match status" value="1"/>
</dbReference>
<accession>A0A4Y6PYJ0</accession>
<dbReference type="InterPro" id="IPR047057">
    <property type="entry name" value="MerR_fam"/>
</dbReference>
<keyword evidence="1" id="KW-0805">Transcription regulation</keyword>
<proteinExistence type="predicted"/>
<reference evidence="6 7" key="1">
    <citation type="submission" date="2019-06" db="EMBL/GenBank/DDBJ databases">
        <title>Persicimonas caeni gen. nov., sp. nov., a predatory bacterium isolated from solar saltern.</title>
        <authorList>
            <person name="Wang S."/>
        </authorList>
    </citation>
    <scope>NUCLEOTIDE SEQUENCE [LARGE SCALE GENOMIC DNA]</scope>
    <source>
        <strain evidence="6 7">YN101</strain>
    </source>
</reference>
<feature type="domain" description="B12-binding" evidence="5">
    <location>
        <begin position="197"/>
        <end position="318"/>
    </location>
</feature>
<gene>
    <name evidence="6" type="ORF">FIV42_21905</name>
</gene>
<dbReference type="PROSITE" id="PS51332">
    <property type="entry name" value="B12_BINDING"/>
    <property type="match status" value="1"/>
</dbReference>
<dbReference type="InterPro" id="IPR006158">
    <property type="entry name" value="Cobalamin-bd"/>
</dbReference>
<dbReference type="Pfam" id="PF13411">
    <property type="entry name" value="MerR_1"/>
    <property type="match status" value="1"/>
</dbReference>